<dbReference type="AlphaFoldDB" id="A0AAV4Y1K4"/>
<organism evidence="2 3">
    <name type="scientific">Caerostris extrusa</name>
    <name type="common">Bark spider</name>
    <name type="synonym">Caerostris bankana</name>
    <dbReference type="NCBI Taxonomy" id="172846"/>
    <lineage>
        <taxon>Eukaryota</taxon>
        <taxon>Metazoa</taxon>
        <taxon>Ecdysozoa</taxon>
        <taxon>Arthropoda</taxon>
        <taxon>Chelicerata</taxon>
        <taxon>Arachnida</taxon>
        <taxon>Araneae</taxon>
        <taxon>Araneomorphae</taxon>
        <taxon>Entelegynae</taxon>
        <taxon>Araneoidea</taxon>
        <taxon>Araneidae</taxon>
        <taxon>Caerostris</taxon>
    </lineage>
</organism>
<protein>
    <submittedName>
        <fullName evidence="2">Uncharacterized protein</fullName>
    </submittedName>
</protein>
<accession>A0AAV4Y1K4</accession>
<sequence>MKTKGAVLLAISLNGIPYPSSQLLLDYCPLNDASYHSVLKSNYRDIISAFPTGQLKPIRQIENPVFKFLPYPPDKRQINANGSNHPGRVGAHR</sequence>
<proteinExistence type="predicted"/>
<dbReference type="Proteomes" id="UP001054945">
    <property type="component" value="Unassembled WGS sequence"/>
</dbReference>
<name>A0AAV4Y1K4_CAEEX</name>
<evidence type="ECO:0000256" key="1">
    <source>
        <dbReference type="SAM" id="MobiDB-lite"/>
    </source>
</evidence>
<comment type="caution">
    <text evidence="2">The sequence shown here is derived from an EMBL/GenBank/DDBJ whole genome shotgun (WGS) entry which is preliminary data.</text>
</comment>
<feature type="region of interest" description="Disordered" evidence="1">
    <location>
        <begin position="74"/>
        <end position="93"/>
    </location>
</feature>
<reference evidence="2 3" key="1">
    <citation type="submission" date="2021-06" db="EMBL/GenBank/DDBJ databases">
        <title>Caerostris extrusa draft genome.</title>
        <authorList>
            <person name="Kono N."/>
            <person name="Arakawa K."/>
        </authorList>
    </citation>
    <scope>NUCLEOTIDE SEQUENCE [LARGE SCALE GENOMIC DNA]</scope>
</reference>
<evidence type="ECO:0000313" key="3">
    <source>
        <dbReference type="Proteomes" id="UP001054945"/>
    </source>
</evidence>
<gene>
    <name evidence="2" type="ORF">CEXT_268571</name>
</gene>
<keyword evidence="3" id="KW-1185">Reference proteome</keyword>
<dbReference type="EMBL" id="BPLR01018613">
    <property type="protein sequence ID" value="GIZ01008.1"/>
    <property type="molecule type" value="Genomic_DNA"/>
</dbReference>
<evidence type="ECO:0000313" key="2">
    <source>
        <dbReference type="EMBL" id="GIZ01008.1"/>
    </source>
</evidence>